<name>A0A0U1ZD44_9ACAR</name>
<protein>
    <recommendedName>
        <fullName evidence="3 8">Cytochrome c oxidase subunit 3</fullName>
    </recommendedName>
</protein>
<keyword evidence="7 9" id="KW-0472">Membrane</keyword>
<dbReference type="Pfam" id="PF00510">
    <property type="entry name" value="COX3"/>
    <property type="match status" value="1"/>
</dbReference>
<dbReference type="InterPro" id="IPR000298">
    <property type="entry name" value="Cyt_c_oxidase-like_su3"/>
</dbReference>
<dbReference type="GO" id="GO:0004129">
    <property type="term" value="F:cytochrome-c oxidase activity"/>
    <property type="evidence" value="ECO:0007669"/>
    <property type="project" value="InterPro"/>
</dbReference>
<proteinExistence type="inferred from homology"/>
<evidence type="ECO:0000256" key="1">
    <source>
        <dbReference type="ARBA" id="ARBA00004141"/>
    </source>
</evidence>
<evidence type="ECO:0000259" key="10">
    <source>
        <dbReference type="PROSITE" id="PS50253"/>
    </source>
</evidence>
<organism evidence="11">
    <name type="scientific">Euseius nicholsi</name>
    <dbReference type="NCBI Taxonomy" id="702746"/>
    <lineage>
        <taxon>Eukaryota</taxon>
        <taxon>Metazoa</taxon>
        <taxon>Ecdysozoa</taxon>
        <taxon>Arthropoda</taxon>
        <taxon>Chelicerata</taxon>
        <taxon>Arachnida</taxon>
        <taxon>Acari</taxon>
        <taxon>Parasitiformes</taxon>
        <taxon>Mesostigmata</taxon>
        <taxon>Gamasina</taxon>
        <taxon>Phytoseioidea</taxon>
        <taxon>Phytoseiidae</taxon>
        <taxon>Amblyseiinae</taxon>
        <taxon>Euseius</taxon>
    </lineage>
</organism>
<feature type="transmembrane region" description="Helical" evidence="9">
    <location>
        <begin position="196"/>
        <end position="217"/>
    </location>
</feature>
<evidence type="ECO:0000256" key="3">
    <source>
        <dbReference type="ARBA" id="ARBA00015944"/>
    </source>
</evidence>
<dbReference type="GO" id="GO:0016020">
    <property type="term" value="C:membrane"/>
    <property type="evidence" value="ECO:0007669"/>
    <property type="project" value="UniProtKB-SubCell"/>
</dbReference>
<dbReference type="EMBL" id="KM999989">
    <property type="protein sequence ID" value="AJV88752.1"/>
    <property type="molecule type" value="Genomic_DNA"/>
</dbReference>
<keyword evidence="8 11" id="KW-0496">Mitochondrion</keyword>
<keyword evidence="4 8" id="KW-0812">Transmembrane</keyword>
<evidence type="ECO:0000256" key="5">
    <source>
        <dbReference type="ARBA" id="ARBA00022967"/>
    </source>
</evidence>
<feature type="domain" description="Heme-copper oxidase subunit III family profile" evidence="10">
    <location>
        <begin position="3"/>
        <end position="261"/>
    </location>
</feature>
<evidence type="ECO:0000313" key="11">
    <source>
        <dbReference type="EMBL" id="AJV88752.1"/>
    </source>
</evidence>
<comment type="subcellular location">
    <subcellularLocation>
        <location evidence="1">Membrane</location>
        <topology evidence="1">Multi-pass membrane protein</topology>
    </subcellularLocation>
</comment>
<gene>
    <name evidence="11" type="primary">COIII</name>
</gene>
<keyword evidence="6 9" id="KW-1133">Transmembrane helix</keyword>
<comment type="function">
    <text evidence="8">Component of the cytochrome c oxidase, the last enzyme in the mitochondrial electron transport chain which drives oxidative phosphorylation. The respiratory chain contains 3 multisubunit complexes succinate dehydrogenase (complex II, CII), ubiquinol-cytochrome c oxidoreductase (cytochrome b-c1 complex, complex III, CIII) and cytochrome c oxidase (complex IV, CIV), that cooperate to transfer electrons derived from NADH and succinate to molecular oxygen, creating an electrochemical gradient over the inner membrane that drives transmembrane transport and the ATP synthase. Cytochrome c oxidase is the component of the respiratory chain that catalyzes the reduction of oxygen to water. Electrons originating from reduced cytochrome c in the intermembrane space (IMS) are transferred via the dinuclear copper A center (CU(A)) of subunit 2 and heme A of subunit 1 to the active site in subunit 1, a binuclear center (BNC) formed by heme A3 and copper B (CU(B)). The BNC reduces molecular oxygen to 2 water molecules using 4 electrons from cytochrome c in the IMS and 4 protons from the mitochondrial matrix.</text>
</comment>
<dbReference type="GO" id="GO:0006123">
    <property type="term" value="P:mitochondrial electron transport, cytochrome c to oxygen"/>
    <property type="evidence" value="ECO:0007669"/>
    <property type="project" value="TreeGrafter"/>
</dbReference>
<evidence type="ECO:0000256" key="4">
    <source>
        <dbReference type="ARBA" id="ARBA00022692"/>
    </source>
</evidence>
<dbReference type="CDD" id="cd01665">
    <property type="entry name" value="Cyt_c_Oxidase_III"/>
    <property type="match status" value="1"/>
</dbReference>
<dbReference type="PROSITE" id="PS50253">
    <property type="entry name" value="COX3"/>
    <property type="match status" value="1"/>
</dbReference>
<evidence type="ECO:0000256" key="9">
    <source>
        <dbReference type="SAM" id="Phobius"/>
    </source>
</evidence>
<evidence type="ECO:0000256" key="6">
    <source>
        <dbReference type="ARBA" id="ARBA00022989"/>
    </source>
</evidence>
<dbReference type="PANTHER" id="PTHR11403">
    <property type="entry name" value="CYTOCHROME C OXIDASE SUBUNIT III"/>
    <property type="match status" value="1"/>
</dbReference>
<feature type="transmembrane region" description="Helical" evidence="9">
    <location>
        <begin position="156"/>
        <end position="176"/>
    </location>
</feature>
<dbReference type="InterPro" id="IPR024791">
    <property type="entry name" value="Cyt_c/ubiquinol_Oxase_su3"/>
</dbReference>
<feature type="transmembrane region" description="Helical" evidence="9">
    <location>
        <begin position="39"/>
        <end position="58"/>
    </location>
</feature>
<geneLocation type="mitochondrion" evidence="11"/>
<evidence type="ECO:0000256" key="2">
    <source>
        <dbReference type="ARBA" id="ARBA00010581"/>
    </source>
</evidence>
<comment type="similarity">
    <text evidence="2 8">Belongs to the cytochrome c oxidase subunit 3 family.</text>
</comment>
<feature type="transmembrane region" description="Helical" evidence="9">
    <location>
        <begin position="127"/>
        <end position="149"/>
    </location>
</feature>
<feature type="transmembrane region" description="Helical" evidence="9">
    <location>
        <begin position="238"/>
        <end position="260"/>
    </location>
</feature>
<keyword evidence="5" id="KW-1278">Translocase</keyword>
<dbReference type="InterPro" id="IPR013833">
    <property type="entry name" value="Cyt_c_oxidase_su3_a-hlx"/>
</dbReference>
<reference evidence="11" key="1">
    <citation type="journal article" date="2014" name="Mitochondrial DNA">
        <title>Complete Mitochondrial Genome of Euseius nicholsi (Ehara et Lee) (Acari:Phytoseiidae).</title>
        <authorList>
            <person name="Xin T."/>
            <person name="Que S."/>
            <person name="Zou Z."/>
            <person name="Wang J."/>
            <person name="Li L."/>
            <person name="Xia B."/>
        </authorList>
    </citation>
    <scope>NUCLEOTIDE SEQUENCE</scope>
</reference>
<evidence type="ECO:0000256" key="7">
    <source>
        <dbReference type="ARBA" id="ARBA00023136"/>
    </source>
</evidence>
<dbReference type="InterPro" id="IPR033945">
    <property type="entry name" value="Cyt_c_oxase_su3_dom"/>
</dbReference>
<dbReference type="SUPFAM" id="SSF81452">
    <property type="entry name" value="Cytochrome c oxidase subunit III-like"/>
    <property type="match status" value="1"/>
</dbReference>
<evidence type="ECO:0000256" key="8">
    <source>
        <dbReference type="RuleBase" id="RU003375"/>
    </source>
</evidence>
<sequence length="262" mass="31165">MNNKHPFHIVDLSPWPLMNSLNLFNTVFLYLKFFKTPNDINMCMFMLTILIFTSFLWWRDICREGCYQGHHTFKVYLGMKISMIMFISSEIMFFFSFFWAYFHFSLSPEFEISNTWPPTGISVVNPYQIPMLNSIILISSGASVTWCHFSILHKKYYSSIFSLALTIFMGALFSGIQMMEYKMKDFVLNDNVYGSVFYKLTGFHGAHVTIGTIFLIINQIRLMNSQINNKHHFSLEAAAWYWHFVDVVWIYLYIFLYWWYSI</sequence>
<dbReference type="AlphaFoldDB" id="A0A0U1ZD44"/>
<dbReference type="Gene3D" id="1.20.120.80">
    <property type="entry name" value="Cytochrome c oxidase, subunit III, four-helix bundle"/>
    <property type="match status" value="1"/>
</dbReference>
<dbReference type="InterPro" id="IPR035973">
    <property type="entry name" value="Cyt_c_oxidase_su3-like_sf"/>
</dbReference>
<dbReference type="PANTHER" id="PTHR11403:SF7">
    <property type="entry name" value="CYTOCHROME C OXIDASE SUBUNIT 3"/>
    <property type="match status" value="1"/>
</dbReference>
<feature type="transmembrane region" description="Helical" evidence="9">
    <location>
        <begin position="79"/>
        <end position="102"/>
    </location>
</feature>
<accession>A0A0U1ZD44</accession>
<dbReference type="GO" id="GO:0005739">
    <property type="term" value="C:mitochondrion"/>
    <property type="evidence" value="ECO:0007669"/>
    <property type="project" value="TreeGrafter"/>
</dbReference>
<dbReference type="Gene3D" id="1.10.287.70">
    <property type="match status" value="1"/>
</dbReference>